<dbReference type="PANTHER" id="PTHR10174">
    <property type="entry name" value="ALPHA-TOCOPHEROL TRANSFER PROTEIN-RELATED"/>
    <property type="match status" value="1"/>
</dbReference>
<proteinExistence type="predicted"/>
<protein>
    <submittedName>
        <fullName evidence="2">CRAL-TRIO domain-containing protein</fullName>
    </submittedName>
</protein>
<evidence type="ECO:0000313" key="3">
    <source>
        <dbReference type="Proteomes" id="UP000886998"/>
    </source>
</evidence>
<dbReference type="InterPro" id="IPR036273">
    <property type="entry name" value="CRAL/TRIO_N_dom_sf"/>
</dbReference>
<dbReference type="GO" id="GO:1902936">
    <property type="term" value="F:phosphatidylinositol bisphosphate binding"/>
    <property type="evidence" value="ECO:0007669"/>
    <property type="project" value="TreeGrafter"/>
</dbReference>
<evidence type="ECO:0000259" key="1">
    <source>
        <dbReference type="Pfam" id="PF00650"/>
    </source>
</evidence>
<dbReference type="GO" id="GO:0016020">
    <property type="term" value="C:membrane"/>
    <property type="evidence" value="ECO:0007669"/>
    <property type="project" value="TreeGrafter"/>
</dbReference>
<dbReference type="Proteomes" id="UP000886998">
    <property type="component" value="Unassembled WGS sequence"/>
</dbReference>
<feature type="domain" description="CRAL-TRIO" evidence="1">
    <location>
        <begin position="75"/>
        <end position="140"/>
    </location>
</feature>
<sequence length="160" mass="19151">MIMLSVRRYDEALREVNFTDDFLIQFLRYAKYNIQKAFSHLKNFIKFKKKYDFLMESLPEHYFSEIPCSRFGTILPSRCPDGCTIVYCNLGLWDPSELAFDDFRRLLLMLFIQALCDPMTQINGFKIIYDVDGTSWKHMRFCTPRVAHFQYHFALVRKPM</sequence>
<dbReference type="Gene3D" id="3.40.525.10">
    <property type="entry name" value="CRAL-TRIO lipid binding domain"/>
    <property type="match status" value="1"/>
</dbReference>
<dbReference type="InterPro" id="IPR001251">
    <property type="entry name" value="CRAL-TRIO_dom"/>
</dbReference>
<name>A0A8X6IPA9_9ARAC</name>
<gene>
    <name evidence="2" type="primary">AVEN_156569_1</name>
    <name evidence="2" type="ORF">TNIN_140641</name>
</gene>
<reference evidence="2" key="1">
    <citation type="submission" date="2020-08" db="EMBL/GenBank/DDBJ databases">
        <title>Multicomponent nature underlies the extraordinary mechanical properties of spider dragline silk.</title>
        <authorList>
            <person name="Kono N."/>
            <person name="Nakamura H."/>
            <person name="Mori M."/>
            <person name="Yoshida Y."/>
            <person name="Ohtoshi R."/>
            <person name="Malay A.D."/>
            <person name="Moran D.A.P."/>
            <person name="Tomita M."/>
            <person name="Numata K."/>
            <person name="Arakawa K."/>
        </authorList>
    </citation>
    <scope>NUCLEOTIDE SEQUENCE</scope>
</reference>
<dbReference type="InterPro" id="IPR036865">
    <property type="entry name" value="CRAL-TRIO_dom_sf"/>
</dbReference>
<dbReference type="SUPFAM" id="SSF46938">
    <property type="entry name" value="CRAL/TRIO N-terminal domain"/>
    <property type="match status" value="1"/>
</dbReference>
<dbReference type="SUPFAM" id="SSF52087">
    <property type="entry name" value="CRAL/TRIO domain"/>
    <property type="match status" value="1"/>
</dbReference>
<dbReference type="OrthoDB" id="6483593at2759"/>
<evidence type="ECO:0000313" key="2">
    <source>
        <dbReference type="EMBL" id="GFS54544.1"/>
    </source>
</evidence>
<dbReference type="AlphaFoldDB" id="A0A8X6IPA9"/>
<comment type="caution">
    <text evidence="2">The sequence shown here is derived from an EMBL/GenBank/DDBJ whole genome shotgun (WGS) entry which is preliminary data.</text>
</comment>
<organism evidence="2 3">
    <name type="scientific">Trichonephila inaurata madagascariensis</name>
    <dbReference type="NCBI Taxonomy" id="2747483"/>
    <lineage>
        <taxon>Eukaryota</taxon>
        <taxon>Metazoa</taxon>
        <taxon>Ecdysozoa</taxon>
        <taxon>Arthropoda</taxon>
        <taxon>Chelicerata</taxon>
        <taxon>Arachnida</taxon>
        <taxon>Araneae</taxon>
        <taxon>Araneomorphae</taxon>
        <taxon>Entelegynae</taxon>
        <taxon>Araneoidea</taxon>
        <taxon>Nephilidae</taxon>
        <taxon>Trichonephila</taxon>
        <taxon>Trichonephila inaurata</taxon>
    </lineage>
</organism>
<dbReference type="EMBL" id="BMAV01026929">
    <property type="protein sequence ID" value="GFS54544.1"/>
    <property type="molecule type" value="Genomic_DNA"/>
</dbReference>
<dbReference type="Gene3D" id="1.10.8.20">
    <property type="entry name" value="N-terminal domain of phosphatidylinositol transfer protein sec14p"/>
    <property type="match status" value="1"/>
</dbReference>
<dbReference type="PANTHER" id="PTHR10174:SF208">
    <property type="entry name" value="CRAL-TRIO DOMAIN-CONTAINING PROTEIN DDB_G0278031"/>
    <property type="match status" value="1"/>
</dbReference>
<accession>A0A8X6IPA9</accession>
<dbReference type="Pfam" id="PF00650">
    <property type="entry name" value="CRAL_TRIO"/>
    <property type="match status" value="1"/>
</dbReference>
<keyword evidence="3" id="KW-1185">Reference proteome</keyword>